<dbReference type="InterPro" id="IPR029063">
    <property type="entry name" value="SAM-dependent_MTases_sf"/>
</dbReference>
<reference evidence="3" key="1">
    <citation type="submission" date="2018-06" db="EMBL/GenBank/DDBJ databases">
        <authorList>
            <person name="Zhirakovskaya E."/>
        </authorList>
    </citation>
    <scope>NUCLEOTIDE SEQUENCE</scope>
</reference>
<organism evidence="3">
    <name type="scientific">hydrothermal vent metagenome</name>
    <dbReference type="NCBI Taxonomy" id="652676"/>
    <lineage>
        <taxon>unclassified sequences</taxon>
        <taxon>metagenomes</taxon>
        <taxon>ecological metagenomes</taxon>
    </lineage>
</organism>
<dbReference type="PANTHER" id="PTHR43861">
    <property type="entry name" value="TRANS-ACONITATE 2-METHYLTRANSFERASE-RELATED"/>
    <property type="match status" value="1"/>
</dbReference>
<dbReference type="Gene3D" id="3.40.50.150">
    <property type="entry name" value="Vaccinia Virus protein VP39"/>
    <property type="match status" value="1"/>
</dbReference>
<accession>A0A3B1AKK5</accession>
<protein>
    <recommendedName>
        <fullName evidence="2">Methyltransferase domain-containing protein</fullName>
    </recommendedName>
</protein>
<evidence type="ECO:0000259" key="2">
    <source>
        <dbReference type="Pfam" id="PF13649"/>
    </source>
</evidence>
<dbReference type="InterPro" id="IPR041698">
    <property type="entry name" value="Methyltransf_25"/>
</dbReference>
<evidence type="ECO:0000256" key="1">
    <source>
        <dbReference type="ARBA" id="ARBA00022679"/>
    </source>
</evidence>
<name>A0A3B1AKK5_9ZZZZ</name>
<dbReference type="EMBL" id="UOFR01000070">
    <property type="protein sequence ID" value="VAW99937.1"/>
    <property type="molecule type" value="Genomic_DNA"/>
</dbReference>
<proteinExistence type="predicted"/>
<dbReference type="CDD" id="cd02440">
    <property type="entry name" value="AdoMet_MTases"/>
    <property type="match status" value="1"/>
</dbReference>
<dbReference type="Pfam" id="PF13649">
    <property type="entry name" value="Methyltransf_25"/>
    <property type="match status" value="1"/>
</dbReference>
<feature type="domain" description="Methyltransferase" evidence="2">
    <location>
        <begin position="40"/>
        <end position="135"/>
    </location>
</feature>
<keyword evidence="1" id="KW-0808">Transferase</keyword>
<evidence type="ECO:0000313" key="3">
    <source>
        <dbReference type="EMBL" id="VAW99937.1"/>
    </source>
</evidence>
<dbReference type="AlphaFoldDB" id="A0A3B1AKK5"/>
<dbReference type="GO" id="GO:0016740">
    <property type="term" value="F:transferase activity"/>
    <property type="evidence" value="ECO:0007669"/>
    <property type="project" value="UniProtKB-KW"/>
</dbReference>
<dbReference type="SUPFAM" id="SSF53335">
    <property type="entry name" value="S-adenosyl-L-methionine-dependent methyltransferases"/>
    <property type="match status" value="1"/>
</dbReference>
<sequence length="215" mass="23816">MDNYRFIGPLYELLCKGYGGTAFDRCRVSHLQTLTADDRVLFAGVGHGRDAIFAAQQGARVTVVELSATMLERFKKNVAASGLGESIRTINGRIEDVSEPGAFDTVVANFFLNIYDVQTMPTVLAHLINMVRPGGSIIVGDFSYPGKDGSGARLLKNSYWFLANAMFRLLAKNPLHAIYNYPAVFIELGQGQLSIKYTKMLNMNFFWSIKASKLQ</sequence>
<gene>
    <name evidence="3" type="ORF">MNBD_GAMMA21-2417</name>
</gene>
<dbReference type="PANTHER" id="PTHR43861:SF3">
    <property type="entry name" value="PUTATIVE (AFU_ORTHOLOGUE AFUA_2G14390)-RELATED"/>
    <property type="match status" value="1"/>
</dbReference>